<dbReference type="PROSITE" id="PS51387">
    <property type="entry name" value="FAD_PCMH"/>
    <property type="match status" value="1"/>
</dbReference>
<name>A0A4U0NXT8_9ACTN</name>
<dbReference type="AlphaFoldDB" id="A0A4U0NXT8"/>
<dbReference type="Pfam" id="PF08031">
    <property type="entry name" value="BBE"/>
    <property type="match status" value="1"/>
</dbReference>
<dbReference type="EMBL" id="SUMB01000001">
    <property type="protein sequence ID" value="TJZ59002.1"/>
    <property type="molecule type" value="Genomic_DNA"/>
</dbReference>
<dbReference type="Gene3D" id="3.40.462.20">
    <property type="match status" value="1"/>
</dbReference>
<keyword evidence="4" id="KW-0274">FAD</keyword>
<evidence type="ECO:0000256" key="4">
    <source>
        <dbReference type="ARBA" id="ARBA00022827"/>
    </source>
</evidence>
<reference evidence="8 9" key="1">
    <citation type="submission" date="2019-04" db="EMBL/GenBank/DDBJ databases">
        <title>Streptomyces piniterrae sp. nov., a heliquinomycin-producing actinomycete isolated from rhizosphere soil of Pinus yunnanensis.</title>
        <authorList>
            <person name="Zhuang X."/>
            <person name="Zhao J."/>
        </authorList>
    </citation>
    <scope>NUCLEOTIDE SEQUENCE [LARGE SCALE GENOMIC DNA]</scope>
    <source>
        <strain evidence="9">jys28</strain>
    </source>
</reference>
<feature type="region of interest" description="Disordered" evidence="6">
    <location>
        <begin position="477"/>
        <end position="507"/>
    </location>
</feature>
<feature type="domain" description="FAD-binding PCMH-type" evidence="7">
    <location>
        <begin position="34"/>
        <end position="222"/>
    </location>
</feature>
<feature type="compositionally biased region" description="Gly residues" evidence="6">
    <location>
        <begin position="486"/>
        <end position="503"/>
    </location>
</feature>
<keyword evidence="3" id="KW-0285">Flavoprotein</keyword>
<dbReference type="InterPro" id="IPR012951">
    <property type="entry name" value="BBE"/>
</dbReference>
<evidence type="ECO:0000256" key="3">
    <source>
        <dbReference type="ARBA" id="ARBA00022630"/>
    </source>
</evidence>
<dbReference type="InterPro" id="IPR016169">
    <property type="entry name" value="FAD-bd_PCMH_sub2"/>
</dbReference>
<evidence type="ECO:0000313" key="9">
    <source>
        <dbReference type="Proteomes" id="UP000308697"/>
    </source>
</evidence>
<evidence type="ECO:0000256" key="2">
    <source>
        <dbReference type="ARBA" id="ARBA00005466"/>
    </source>
</evidence>
<evidence type="ECO:0000256" key="1">
    <source>
        <dbReference type="ARBA" id="ARBA00001974"/>
    </source>
</evidence>
<comment type="similarity">
    <text evidence="2">Belongs to the oxygen-dependent FAD-linked oxidoreductase family.</text>
</comment>
<dbReference type="InterPro" id="IPR050416">
    <property type="entry name" value="FAD-linked_Oxidoreductase"/>
</dbReference>
<dbReference type="GO" id="GO:0071949">
    <property type="term" value="F:FAD binding"/>
    <property type="evidence" value="ECO:0007669"/>
    <property type="project" value="InterPro"/>
</dbReference>
<dbReference type="Pfam" id="PF01565">
    <property type="entry name" value="FAD_binding_4"/>
    <property type="match status" value="1"/>
</dbReference>
<dbReference type="GO" id="GO:0016491">
    <property type="term" value="F:oxidoreductase activity"/>
    <property type="evidence" value="ECO:0007669"/>
    <property type="project" value="UniProtKB-KW"/>
</dbReference>
<dbReference type="RefSeq" id="WP_136737954.1">
    <property type="nucleotide sequence ID" value="NZ_SUMB01000001.1"/>
</dbReference>
<evidence type="ECO:0000256" key="6">
    <source>
        <dbReference type="SAM" id="MobiDB-lite"/>
    </source>
</evidence>
<dbReference type="Proteomes" id="UP000308697">
    <property type="component" value="Unassembled WGS sequence"/>
</dbReference>
<evidence type="ECO:0000313" key="8">
    <source>
        <dbReference type="EMBL" id="TJZ59002.1"/>
    </source>
</evidence>
<keyword evidence="5" id="KW-0560">Oxidoreductase</keyword>
<keyword evidence="9" id="KW-1185">Reference proteome</keyword>
<dbReference type="Gene3D" id="3.30.465.10">
    <property type="match status" value="1"/>
</dbReference>
<protein>
    <submittedName>
        <fullName evidence="8">FAD-dependent oxidoreductase</fullName>
    </submittedName>
</protein>
<dbReference type="PANTHER" id="PTHR42973">
    <property type="entry name" value="BINDING OXIDOREDUCTASE, PUTATIVE (AFU_ORTHOLOGUE AFUA_1G17690)-RELATED"/>
    <property type="match status" value="1"/>
</dbReference>
<organism evidence="8 9">
    <name type="scientific">Streptomyces piniterrae</name>
    <dbReference type="NCBI Taxonomy" id="2571125"/>
    <lineage>
        <taxon>Bacteria</taxon>
        <taxon>Bacillati</taxon>
        <taxon>Actinomycetota</taxon>
        <taxon>Actinomycetes</taxon>
        <taxon>Kitasatosporales</taxon>
        <taxon>Streptomycetaceae</taxon>
        <taxon>Streptomyces</taxon>
    </lineage>
</organism>
<comment type="cofactor">
    <cofactor evidence="1">
        <name>FAD</name>
        <dbReference type="ChEBI" id="CHEBI:57692"/>
    </cofactor>
</comment>
<gene>
    <name evidence="8" type="ORF">FCH28_02325</name>
</gene>
<dbReference type="SUPFAM" id="SSF56176">
    <property type="entry name" value="FAD-binding/transporter-associated domain-like"/>
    <property type="match status" value="1"/>
</dbReference>
<accession>A0A4U0NXT8</accession>
<dbReference type="InterPro" id="IPR016166">
    <property type="entry name" value="FAD-bd_PCMH"/>
</dbReference>
<dbReference type="InterPro" id="IPR006094">
    <property type="entry name" value="Oxid_FAD_bind_N"/>
</dbReference>
<evidence type="ECO:0000259" key="7">
    <source>
        <dbReference type="PROSITE" id="PS51387"/>
    </source>
</evidence>
<evidence type="ECO:0000256" key="5">
    <source>
        <dbReference type="ARBA" id="ARBA00023002"/>
    </source>
</evidence>
<dbReference type="PANTHER" id="PTHR42973:SF39">
    <property type="entry name" value="FAD-BINDING PCMH-TYPE DOMAIN-CONTAINING PROTEIN"/>
    <property type="match status" value="1"/>
</dbReference>
<comment type="caution">
    <text evidence="8">The sequence shown here is derived from an EMBL/GenBank/DDBJ whole genome shotgun (WGS) entry which is preliminary data.</text>
</comment>
<sequence length="572" mass="63334">MAAEQTIAGTECGTEVVPGDARYEALRRGFNQRFIATPDYVSVVGSTAEVVAALNKYLAGFGPDEALERRLTVRSGGHCYENFVCGDDVGVILDLGQMDRAYLDQEMGAYCVEAGANNWHVATHLYAPFGVALPGGSCYSVAAGGHVSGGGYGLLSRQHGLTVDYLYAVEVVVVRDGQHAEAVVARRDSPDPELRDLWWAHTGGGGGNFGVVTRYWFKGLPKPPPQVLLHAVAWPWDDLKDEPEQFKSLVRNYGLFFEYENTTELPEELRGDFSDMFTLLKLTHWKNGKVGLITQLDATRPDSVQRLNAFLDWITQDLDAEPTPLDRRMGEHAPMGGLHVPTRLPWLTATQTLNGSGDNQCGKYKSAYMTRGFTEPQLTAIYHHLTRKDYENPQALLQVDSYGGAMNLPESGDTAVYQRSSVLKLQYQTYWSWKKDANKDGVTDYLDAAVDPSIAAPHLTWIREFYRDVYKETGGVPILSPDDADGSGGGYTTGAGDGTGGTTGDEVPDVVTDGCYINYPDTDLDDPEWNRSGQPSHLLYYGDNYQRLQEVKERWDPRNVFRHAQSIQPFTR</sequence>
<dbReference type="InterPro" id="IPR036318">
    <property type="entry name" value="FAD-bd_PCMH-like_sf"/>
</dbReference>
<proteinExistence type="inferred from homology"/>
<dbReference type="OrthoDB" id="545125at2"/>